<dbReference type="InterPro" id="IPR000871">
    <property type="entry name" value="Beta-lactam_class-A"/>
</dbReference>
<dbReference type="GO" id="GO:0046677">
    <property type="term" value="P:response to antibiotic"/>
    <property type="evidence" value="ECO:0007669"/>
    <property type="project" value="InterPro"/>
</dbReference>
<evidence type="ECO:0000256" key="1">
    <source>
        <dbReference type="SAM" id="Phobius"/>
    </source>
</evidence>
<keyword evidence="3" id="KW-0121">Carboxypeptidase</keyword>
<evidence type="ECO:0000313" key="3">
    <source>
        <dbReference type="EMBL" id="SQA17238.1"/>
    </source>
</evidence>
<gene>
    <name evidence="3" type="ORF">NCTC8181_00158</name>
</gene>
<name>A0A076Z052_STRAG</name>
<sequence length="354" mass="40453">MKQTKKEFILGLTIIITLTLLIMLIFLVMFNKSSNSKLKQTKDRRVLSTSTTRTSSISHDQKIVEKSLEKKKMVMEQDMELMNAYRLYYDYAHLSLKEVVLAYMSEYGIEKNSVAFSYKNLKTGQRDSMNDTQAMTAGSTYKLPLNMLVVDAVVKGKLSMEERFDITETDYEYIGEHNNYVAAFSGAMSIDDMQKYSLVYSENTPAYALAERIGGMDSAYSKFGRYGQSKGDIKNIQKNGNKVTTDYYIQVLDYLWKHRKKYDSLITYLEEAFPTDYYRALIPSDVVVAQKPGYVREALNVGAIVKEEVPYIVAIYTAGLGGSTQEDSEINGVGLYQLEQLCFVINQWHRVNMN</sequence>
<feature type="transmembrane region" description="Helical" evidence="1">
    <location>
        <begin position="7"/>
        <end position="30"/>
    </location>
</feature>
<reference evidence="3 4" key="1">
    <citation type="submission" date="2018-06" db="EMBL/GenBank/DDBJ databases">
        <authorList>
            <consortium name="Pathogen Informatics"/>
            <person name="Doyle S."/>
        </authorList>
    </citation>
    <scope>NUCLEOTIDE SEQUENCE [LARGE SCALE GENOMIC DNA]</scope>
    <source>
        <strain evidence="3 4">NCTC8181</strain>
    </source>
</reference>
<dbReference type="Pfam" id="PF13354">
    <property type="entry name" value="Beta-lactamase2"/>
    <property type="match status" value="1"/>
</dbReference>
<dbReference type="GO" id="GO:0030655">
    <property type="term" value="P:beta-lactam antibiotic catabolic process"/>
    <property type="evidence" value="ECO:0007669"/>
    <property type="project" value="InterPro"/>
</dbReference>
<evidence type="ECO:0000313" key="4">
    <source>
        <dbReference type="Proteomes" id="UP000250200"/>
    </source>
</evidence>
<dbReference type="InterPro" id="IPR012338">
    <property type="entry name" value="Beta-lactam/transpept-like"/>
</dbReference>
<dbReference type="RefSeq" id="WP_000814868.1">
    <property type="nucleotide sequence ID" value="NZ_CAACXY010000016.1"/>
</dbReference>
<dbReference type="GO" id="GO:0004180">
    <property type="term" value="F:carboxypeptidase activity"/>
    <property type="evidence" value="ECO:0007669"/>
    <property type="project" value="UniProtKB-KW"/>
</dbReference>
<dbReference type="PANTHER" id="PTHR35333:SF3">
    <property type="entry name" value="BETA-LACTAMASE-TYPE TRANSPEPTIDASE FOLD CONTAINING PROTEIN"/>
    <property type="match status" value="1"/>
</dbReference>
<organism evidence="3 4">
    <name type="scientific">Streptococcus agalactiae</name>
    <dbReference type="NCBI Taxonomy" id="1311"/>
    <lineage>
        <taxon>Bacteria</taxon>
        <taxon>Bacillati</taxon>
        <taxon>Bacillota</taxon>
        <taxon>Bacilli</taxon>
        <taxon>Lactobacillales</taxon>
        <taxon>Streptococcaceae</taxon>
        <taxon>Streptococcus</taxon>
    </lineage>
</organism>
<keyword evidence="1" id="KW-1133">Transmembrane helix</keyword>
<keyword evidence="3" id="KW-0378">Hydrolase</keyword>
<comment type="caution">
    <text evidence="3">The sequence shown here is derived from an EMBL/GenBank/DDBJ whole genome shotgun (WGS) entry which is preliminary data.</text>
</comment>
<keyword evidence="1" id="KW-0472">Membrane</keyword>
<dbReference type="AlphaFoldDB" id="A0A076Z052"/>
<feature type="domain" description="Beta-lactamase class A catalytic" evidence="2">
    <location>
        <begin position="116"/>
        <end position="317"/>
    </location>
</feature>
<dbReference type="PANTHER" id="PTHR35333">
    <property type="entry name" value="BETA-LACTAMASE"/>
    <property type="match status" value="1"/>
</dbReference>
<dbReference type="GO" id="GO:0008800">
    <property type="term" value="F:beta-lactamase activity"/>
    <property type="evidence" value="ECO:0007669"/>
    <property type="project" value="InterPro"/>
</dbReference>
<keyword evidence="1" id="KW-0812">Transmembrane</keyword>
<dbReference type="EMBL" id="UAVB01000001">
    <property type="protein sequence ID" value="SQA17238.1"/>
    <property type="molecule type" value="Genomic_DNA"/>
</dbReference>
<evidence type="ECO:0000259" key="2">
    <source>
        <dbReference type="Pfam" id="PF13354"/>
    </source>
</evidence>
<dbReference type="InterPro" id="IPR045155">
    <property type="entry name" value="Beta-lactam_cat"/>
</dbReference>
<protein>
    <submittedName>
        <fullName evidence="3">D-alanyl-D-alanine carboxypeptidase</fullName>
    </submittedName>
</protein>
<dbReference type="SUPFAM" id="SSF56601">
    <property type="entry name" value="beta-lactamase/transpeptidase-like"/>
    <property type="match status" value="1"/>
</dbReference>
<dbReference type="Proteomes" id="UP000250200">
    <property type="component" value="Unassembled WGS sequence"/>
</dbReference>
<dbReference type="Gene3D" id="3.40.710.10">
    <property type="entry name" value="DD-peptidase/beta-lactamase superfamily"/>
    <property type="match status" value="1"/>
</dbReference>
<accession>A0A076Z052</accession>
<proteinExistence type="predicted"/>
<keyword evidence="3" id="KW-0645">Protease</keyword>